<dbReference type="STRING" id="722438.F539_01630"/>
<reference evidence="2 3" key="1">
    <citation type="journal article" date="2010" name="Appl. Environ. Microbiol.">
        <title>Targeted chromosomal knockouts in Mycoplasma pneumoniae.</title>
        <authorList>
            <person name="Krishnakumar R."/>
            <person name="Assad-Garcia N."/>
            <person name="Benders G.A."/>
            <person name="Phan Q."/>
            <person name="Montague M.G."/>
            <person name="Glass J.I."/>
        </authorList>
    </citation>
    <scope>NUCLEOTIDE SEQUENCE [LARGE SCALE GENOMIC DNA]</scope>
    <source>
        <strain evidence="3">ATCC 15531 / DSM 22911 / NBRC 14401 / NCTC 10119 / FH</strain>
    </source>
</reference>
<dbReference type="AlphaFoldDB" id="A0A0H3DN80"/>
<feature type="domain" description="DJ-1/PfpI" evidence="1">
    <location>
        <begin position="20"/>
        <end position="186"/>
    </location>
</feature>
<dbReference type="EMBL" id="CP002077">
    <property type="protein sequence ID" value="ADK87177.1"/>
    <property type="molecule type" value="Genomic_DNA"/>
</dbReference>
<accession>A0A0H3DN80</accession>
<dbReference type="Proteomes" id="UP000007756">
    <property type="component" value="Chromosome"/>
</dbReference>
<name>A0A0H3DN80_MYCPB</name>
<dbReference type="SMR" id="A0A0H3DN80"/>
<dbReference type="SUPFAM" id="SSF52317">
    <property type="entry name" value="Class I glutamine amidotransferase-like"/>
    <property type="match status" value="1"/>
</dbReference>
<proteinExistence type="predicted"/>
<dbReference type="InterPro" id="IPR029062">
    <property type="entry name" value="Class_I_gatase-like"/>
</dbReference>
<protein>
    <submittedName>
        <fullName evidence="2">DJ-1/PfpI family protein</fullName>
    </submittedName>
</protein>
<dbReference type="eggNOG" id="COG0693">
    <property type="taxonomic scope" value="Bacteria"/>
</dbReference>
<dbReference type="InterPro" id="IPR002818">
    <property type="entry name" value="DJ-1/PfpI"/>
</dbReference>
<dbReference type="RefSeq" id="WP_010874651.1">
    <property type="nucleotide sequence ID" value="NZ_CP010546.1"/>
</dbReference>
<dbReference type="PATRIC" id="fig|722438.3.peg.329"/>
<dbReference type="Gene3D" id="3.40.50.880">
    <property type="match status" value="1"/>
</dbReference>
<evidence type="ECO:0000313" key="3">
    <source>
        <dbReference type="Proteomes" id="UP000007756"/>
    </source>
</evidence>
<gene>
    <name evidence="2" type="ordered locus">MPNE_0336</name>
</gene>
<dbReference type="Pfam" id="PF01965">
    <property type="entry name" value="DJ-1_PfpI"/>
    <property type="match status" value="1"/>
</dbReference>
<evidence type="ECO:0000313" key="2">
    <source>
        <dbReference type="EMBL" id="ADK87177.1"/>
    </source>
</evidence>
<organism evidence="2 3">
    <name type="scientific">Mycoplasmoides pneumoniae (strain ATCC 15531 / DSM 23978 / CIP 103766 / NBRC 14401 / NCTC 10119 / FH)</name>
    <name type="common">Mycoplasma pneumoniae</name>
    <dbReference type="NCBI Taxonomy" id="722438"/>
    <lineage>
        <taxon>Bacteria</taxon>
        <taxon>Bacillati</taxon>
        <taxon>Mycoplasmatota</taxon>
        <taxon>Mycoplasmoidales</taxon>
        <taxon>Mycoplasmoidaceae</taxon>
        <taxon>Mycoplasmoides</taxon>
    </lineage>
</organism>
<dbReference type="HOGENOM" id="CLU_000445_44_2_14"/>
<evidence type="ECO:0000259" key="1">
    <source>
        <dbReference type="Pfam" id="PF01965"/>
    </source>
</evidence>
<dbReference type="CDD" id="cd03135">
    <property type="entry name" value="GATase1_DJ-1"/>
    <property type="match status" value="1"/>
</dbReference>
<dbReference type="PaxDb" id="722438-MPNE_0336"/>
<sequence>MDLLTTANKTPRIAKSRPVRIAIIITQKTNDLHATVPCFLWRKARYAVDLISAEAKASIMLEMGIHVRCDNTLSKTNFNQYTAAFIPHGNTTRLVEIDKLRKDLEKFVYKPKGPMRWLFSSGNGACVLKEFDLIAPDQLVTVQNEKEMVKLLGKNFIKQPVHVDKNIISCANSCGLTKFSFKVIEELSGIELARKTANLVDHIYKG</sequence>
<dbReference type="KEGG" id="mpj:MPNE_0336"/>